<gene>
    <name evidence="1" type="ORF">SAMN05444274_101616</name>
</gene>
<dbReference type="AlphaFoldDB" id="A0A1M4U9Y0"/>
<dbReference type="Proteomes" id="UP000184164">
    <property type="component" value="Unassembled WGS sequence"/>
</dbReference>
<dbReference type="EMBL" id="FQUM01000001">
    <property type="protein sequence ID" value="SHE53373.1"/>
    <property type="molecule type" value="Genomic_DNA"/>
</dbReference>
<proteinExistence type="predicted"/>
<reference evidence="1 2" key="1">
    <citation type="submission" date="2016-11" db="EMBL/GenBank/DDBJ databases">
        <authorList>
            <person name="Jaros S."/>
            <person name="Januszkiewicz K."/>
            <person name="Wedrychowicz H."/>
        </authorList>
    </citation>
    <scope>NUCLEOTIDE SEQUENCE [LARGE SCALE GENOMIC DNA]</scope>
    <source>
        <strain evidence="1 2">DSM 26910</strain>
    </source>
</reference>
<name>A0A1M4U9Y0_9BACT</name>
<sequence length="75" mass="8348">MKQLNQSRSLSYILLIVIILQGNFLRAQDLAEKKVLNITSKVELKLGSITIPGSVAREICKPFNEYDASEPGMVI</sequence>
<organism evidence="1 2">
    <name type="scientific">Mariniphaga anaerophila</name>
    <dbReference type="NCBI Taxonomy" id="1484053"/>
    <lineage>
        <taxon>Bacteria</taxon>
        <taxon>Pseudomonadati</taxon>
        <taxon>Bacteroidota</taxon>
        <taxon>Bacteroidia</taxon>
        <taxon>Marinilabiliales</taxon>
        <taxon>Prolixibacteraceae</taxon>
        <taxon>Mariniphaga</taxon>
    </lineage>
</organism>
<evidence type="ECO:0000313" key="2">
    <source>
        <dbReference type="Proteomes" id="UP000184164"/>
    </source>
</evidence>
<keyword evidence="2" id="KW-1185">Reference proteome</keyword>
<evidence type="ECO:0000313" key="1">
    <source>
        <dbReference type="EMBL" id="SHE53373.1"/>
    </source>
</evidence>
<dbReference type="STRING" id="1484053.SAMN05444274_101616"/>
<accession>A0A1M4U9Y0</accession>
<protein>
    <submittedName>
        <fullName evidence="1">Uncharacterized protein</fullName>
    </submittedName>
</protein>